<evidence type="ECO:0000256" key="1">
    <source>
        <dbReference type="ARBA" id="ARBA00006654"/>
    </source>
</evidence>
<dbReference type="GO" id="GO:0009166">
    <property type="term" value="P:nucleotide catabolic process"/>
    <property type="evidence" value="ECO:0007669"/>
    <property type="project" value="InterPro"/>
</dbReference>
<organism evidence="6 7">
    <name type="scientific">Colletotrichum lupini</name>
    <dbReference type="NCBI Taxonomy" id="145971"/>
    <lineage>
        <taxon>Eukaryota</taxon>
        <taxon>Fungi</taxon>
        <taxon>Dikarya</taxon>
        <taxon>Ascomycota</taxon>
        <taxon>Pezizomycotina</taxon>
        <taxon>Sordariomycetes</taxon>
        <taxon>Hypocreomycetidae</taxon>
        <taxon>Glomerellales</taxon>
        <taxon>Glomerellaceae</taxon>
        <taxon>Colletotrichum</taxon>
        <taxon>Colletotrichum acutatum species complex</taxon>
    </lineage>
</organism>
<gene>
    <name evidence="6" type="ORF">CLUP02_15835</name>
</gene>
<dbReference type="InterPro" id="IPR041821">
    <property type="entry name" value="CG11883_N"/>
</dbReference>
<dbReference type="GO" id="GO:0005506">
    <property type="term" value="F:iron ion binding"/>
    <property type="evidence" value="ECO:0007669"/>
    <property type="project" value="InterPro"/>
</dbReference>
<dbReference type="InterPro" id="IPR029052">
    <property type="entry name" value="Metallo-depent_PP-like"/>
</dbReference>
<dbReference type="InterPro" id="IPR036907">
    <property type="entry name" value="5'-Nucleotdase_C_sf"/>
</dbReference>
<keyword evidence="7" id="KW-1185">Reference proteome</keyword>
<dbReference type="CDD" id="cd07406">
    <property type="entry name" value="MPP_CG11883_N"/>
    <property type="match status" value="1"/>
</dbReference>
<dbReference type="Gene3D" id="1.10.630.10">
    <property type="entry name" value="Cytochrome P450"/>
    <property type="match status" value="1"/>
</dbReference>
<dbReference type="Proteomes" id="UP000830671">
    <property type="component" value="Chromosome 8"/>
</dbReference>
<dbReference type="Pfam" id="PF02872">
    <property type="entry name" value="5_nucleotid_C"/>
    <property type="match status" value="1"/>
</dbReference>
<dbReference type="InterPro" id="IPR006179">
    <property type="entry name" value="5_nucleotidase/apyrase"/>
</dbReference>
<accession>A0A9Q8WPL3</accession>
<protein>
    <submittedName>
        <fullName evidence="6">5'-nucleotidase</fullName>
    </submittedName>
</protein>
<name>A0A9Q8WPL3_9PEZI</name>
<keyword evidence="2" id="KW-0732">Signal</keyword>
<dbReference type="AlphaFoldDB" id="A0A9Q8WPL3"/>
<evidence type="ECO:0000313" key="6">
    <source>
        <dbReference type="EMBL" id="UQC90305.1"/>
    </source>
</evidence>
<evidence type="ECO:0000313" key="7">
    <source>
        <dbReference type="Proteomes" id="UP000830671"/>
    </source>
</evidence>
<evidence type="ECO:0000259" key="5">
    <source>
        <dbReference type="Pfam" id="PF02872"/>
    </source>
</evidence>
<evidence type="ECO:0000256" key="3">
    <source>
        <dbReference type="SAM" id="MobiDB-lite"/>
    </source>
</evidence>
<dbReference type="GO" id="GO:0004497">
    <property type="term" value="F:monooxygenase activity"/>
    <property type="evidence" value="ECO:0007669"/>
    <property type="project" value="InterPro"/>
</dbReference>
<dbReference type="InterPro" id="IPR001128">
    <property type="entry name" value="Cyt_P450"/>
</dbReference>
<dbReference type="GO" id="GO:0016787">
    <property type="term" value="F:hydrolase activity"/>
    <property type="evidence" value="ECO:0007669"/>
    <property type="project" value="InterPro"/>
</dbReference>
<sequence>MKIWGCLSFTGVDTFTDPFRRGCVRRVCNGAKRLEVGIEIWPVTWEIIVMLTGVACRLAQQHVVKRFAPDAKDEPDLLSEIMFPMVAGSDTAAKAIKWTMQYLLSNPSTFERLEEEIMTAISDGSISEPITNPEALKLPFLQAVIFESLRVHPPFTGLLMKQVGPEGDVHEGKFLPAGTRVAHDTWSVTHDKELFGHDADEFRPQRWLEAADATVKEWKKRTELVFGAGRWQCAGKAVAMIELNKIFVTLIRNFEFLPTTAPMSIVIRSVASSSTGLSNSTLQHRLENGRIHHMYKDGSVSGSGAGNCSFDIDPFCVVSNDREISQVLEKRVSNRAKLRKSKVLLLEEAMSNVDAATDSRMQNATDNEFAWQFALLGDGKVLDFGAPHSEMTDFSGLYGQGSNLFERCKRELPLNQFTHVQQIKERRWRNSLQRNSKRILPHYGAATASRASDLALVIVSFGWFLRPRCSCTNQSWSNSLPLPRPRPRTPAHEQRSFALQFLISLPTDSDYIAIPRPLLFPSLSIVPTMPKNTPAPDEPVVTFSSGSNAPVALRLLHLNDVYHLEPASAEPVGGVARFITAVNEYRSHERYQGQPELVTLFSGDVFNPSLESSVTKGEHMVPVLNKIGVDCTCVGNHDFDFGVKQFEHLTAKCNFPWLLANVLDPALGENVPLGHAKHTHMITSSNGIKIGLLGLGEREWLETINSLPPNIIYKSASETAKELVPQLRAQGADIIICLSHQREPNDNKLAEKTEGLIDIILGGHDHYYAHSFVNGTHVLRSGSDFKQLSYIEVRKREDGSGKWDFDILQRDIVSSIAEDQETLKLTEDLTSKLKHSLAKSVGWTASPLDARFSTVRMKESNMGNFVCDVMRHYHNADCALMAAGTIRGDQIYPPGAIRVRDITNCFPFEDPVIFIRVTGQQLWDALENGVSQYPAQEGRFPQVSNIEYTFDPSKPAGSRIVAAALGGGPIEPEKKYTLATRGYMGRGKDGFTSLLVEPEGGTAEEIVCEENGILISAMLRQYFMSLRTVGQWKNLSEHWVKVAEKCHSPVEPRKMWETPAETGTSDPKPKVESKSWAEWMVKRHALNVKPPKDDSDEEVDSEDEVDSVAQIDMEMLIMRKFFARWASKAGVKAEVCDPLHEGEFTVDWTRVIAPVLEGRIKMIS</sequence>
<dbReference type="GO" id="GO:0020037">
    <property type="term" value="F:heme binding"/>
    <property type="evidence" value="ECO:0007669"/>
    <property type="project" value="InterPro"/>
</dbReference>
<dbReference type="PRINTS" id="PR01607">
    <property type="entry name" value="APYRASEFAMLY"/>
</dbReference>
<dbReference type="RefSeq" id="XP_049151906.1">
    <property type="nucleotide sequence ID" value="XM_049294759.1"/>
</dbReference>
<dbReference type="Gene3D" id="3.60.21.10">
    <property type="match status" value="1"/>
</dbReference>
<dbReference type="InterPro" id="IPR036396">
    <property type="entry name" value="Cyt_P450_sf"/>
</dbReference>
<evidence type="ECO:0000259" key="4">
    <source>
        <dbReference type="Pfam" id="PF00149"/>
    </source>
</evidence>
<dbReference type="PANTHER" id="PTHR11575:SF48">
    <property type="entry name" value="5'-NUCLEOTIDASE"/>
    <property type="match status" value="1"/>
</dbReference>
<dbReference type="InterPro" id="IPR004843">
    <property type="entry name" value="Calcineurin-like_PHP"/>
</dbReference>
<dbReference type="Gene3D" id="3.90.780.10">
    <property type="entry name" value="5'-Nucleotidase, C-terminal domain"/>
    <property type="match status" value="1"/>
</dbReference>
<dbReference type="SUPFAM" id="SSF48264">
    <property type="entry name" value="Cytochrome P450"/>
    <property type="match status" value="1"/>
</dbReference>
<dbReference type="InterPro" id="IPR008334">
    <property type="entry name" value="5'-Nucleotdase_C"/>
</dbReference>
<dbReference type="Pfam" id="PF00149">
    <property type="entry name" value="Metallophos"/>
    <property type="match status" value="1"/>
</dbReference>
<dbReference type="GeneID" id="73349769"/>
<dbReference type="KEGG" id="clup:CLUP02_15835"/>
<dbReference type="GO" id="GO:0016705">
    <property type="term" value="F:oxidoreductase activity, acting on paired donors, with incorporation or reduction of molecular oxygen"/>
    <property type="evidence" value="ECO:0007669"/>
    <property type="project" value="InterPro"/>
</dbReference>
<feature type="domain" description="5'-Nucleotidase C-terminal" evidence="5">
    <location>
        <begin position="851"/>
        <end position="993"/>
    </location>
</feature>
<dbReference type="PANTHER" id="PTHR11575">
    <property type="entry name" value="5'-NUCLEOTIDASE-RELATED"/>
    <property type="match status" value="1"/>
</dbReference>
<dbReference type="SUPFAM" id="SSF56300">
    <property type="entry name" value="Metallo-dependent phosphatases"/>
    <property type="match status" value="1"/>
</dbReference>
<dbReference type="SUPFAM" id="SSF55816">
    <property type="entry name" value="5'-nucleotidase (syn. UDP-sugar hydrolase), C-terminal domain"/>
    <property type="match status" value="1"/>
</dbReference>
<dbReference type="Pfam" id="PF00067">
    <property type="entry name" value="p450"/>
    <property type="match status" value="1"/>
</dbReference>
<comment type="similarity">
    <text evidence="1">Belongs to the 5'-nucleotidase family.</text>
</comment>
<reference evidence="6" key="1">
    <citation type="journal article" date="2021" name="Mol. Plant Microbe Interact.">
        <title>Complete Genome Sequence of the Plant-Pathogenic Fungus Colletotrichum lupini.</title>
        <authorList>
            <person name="Baroncelli R."/>
            <person name="Pensec F."/>
            <person name="Da Lio D."/>
            <person name="Boufleur T."/>
            <person name="Vicente I."/>
            <person name="Sarrocco S."/>
            <person name="Picot A."/>
            <person name="Baraldi E."/>
            <person name="Sukno S."/>
            <person name="Thon M."/>
            <person name="Le Floch G."/>
        </authorList>
    </citation>
    <scope>NUCLEOTIDE SEQUENCE</scope>
    <source>
        <strain evidence="6">IMI 504893</strain>
    </source>
</reference>
<proteinExistence type="inferred from homology"/>
<dbReference type="EMBL" id="CP019480">
    <property type="protein sequence ID" value="UQC90305.1"/>
    <property type="molecule type" value="Genomic_DNA"/>
</dbReference>
<feature type="domain" description="Calcineurin-like phosphoesterase" evidence="4">
    <location>
        <begin position="553"/>
        <end position="768"/>
    </location>
</feature>
<evidence type="ECO:0000256" key="2">
    <source>
        <dbReference type="ARBA" id="ARBA00022729"/>
    </source>
</evidence>
<feature type="region of interest" description="Disordered" evidence="3">
    <location>
        <begin position="1053"/>
        <end position="1072"/>
    </location>
</feature>